<organism evidence="2 3">
    <name type="scientific">Nitrolancea hollandica Lb</name>
    <dbReference type="NCBI Taxonomy" id="1129897"/>
    <lineage>
        <taxon>Bacteria</taxon>
        <taxon>Pseudomonadati</taxon>
        <taxon>Thermomicrobiota</taxon>
        <taxon>Thermomicrobia</taxon>
        <taxon>Sphaerobacterales</taxon>
        <taxon>Sphaerobacterineae</taxon>
        <taxon>Sphaerobacteraceae</taxon>
        <taxon>Nitrolancea</taxon>
    </lineage>
</organism>
<keyword evidence="1" id="KW-0812">Transmembrane</keyword>
<comment type="caution">
    <text evidence="2">The sequence shown here is derived from an EMBL/GenBank/DDBJ whole genome shotgun (WGS) entry which is preliminary data.</text>
</comment>
<accession>I4ECM4</accession>
<dbReference type="AlphaFoldDB" id="I4ECM4"/>
<dbReference type="EMBL" id="CAGS01000017">
    <property type="protein sequence ID" value="CCF82436.1"/>
    <property type="molecule type" value="Genomic_DNA"/>
</dbReference>
<keyword evidence="1" id="KW-0472">Membrane</keyword>
<sequence length="152" mass="17243">MSSTPVMDRRSRPAAIKANDNQPPLILSIIWFLVIGWWASAIWIHVAWFLNVLILTMPIGLLMLNMVPRVATLREPSREYRIADSTGDSPTRAVPICQHAFLVRAGYFLVFGWWLSLLWVYGASALAASIIGLPVAFWMYNRVPAVTTLRRY</sequence>
<feature type="transmembrane region" description="Helical" evidence="1">
    <location>
        <begin position="93"/>
        <end position="114"/>
    </location>
</feature>
<evidence type="ECO:0000313" key="2">
    <source>
        <dbReference type="EMBL" id="CCF82436.1"/>
    </source>
</evidence>
<dbReference type="RefSeq" id="WP_008474582.1">
    <property type="nucleotide sequence ID" value="NZ_CAGS01000017.1"/>
</dbReference>
<protein>
    <recommendedName>
        <fullName evidence="4">YccF domain-containing protein</fullName>
    </recommendedName>
</protein>
<dbReference type="Proteomes" id="UP000004221">
    <property type="component" value="Unassembled WGS sequence"/>
</dbReference>
<keyword evidence="3" id="KW-1185">Reference proteome</keyword>
<evidence type="ECO:0000313" key="3">
    <source>
        <dbReference type="Proteomes" id="UP000004221"/>
    </source>
</evidence>
<reference evidence="2 3" key="1">
    <citation type="journal article" date="2012" name="ISME J.">
        <title>Nitrification expanded: discovery, physiology and genomics of a nitrite-oxidizing bacterium from the phylum Chloroflexi.</title>
        <authorList>
            <person name="Sorokin D.Y."/>
            <person name="Lucker S."/>
            <person name="Vejmelkova D."/>
            <person name="Kostrikina N.A."/>
            <person name="Kleerebezem R."/>
            <person name="Rijpstra W.I."/>
            <person name="Damste J.S."/>
            <person name="Le Paslier D."/>
            <person name="Muyzer G."/>
            <person name="Wagner M."/>
            <person name="van Loosdrecht M.C."/>
            <person name="Daims H."/>
        </authorList>
    </citation>
    <scope>NUCLEOTIDE SEQUENCE [LARGE SCALE GENOMIC DNA]</scope>
    <source>
        <strain evidence="3">none</strain>
    </source>
</reference>
<proteinExistence type="predicted"/>
<evidence type="ECO:0000256" key="1">
    <source>
        <dbReference type="SAM" id="Phobius"/>
    </source>
</evidence>
<feature type="transmembrane region" description="Helical" evidence="1">
    <location>
        <begin position="120"/>
        <end position="140"/>
    </location>
</feature>
<keyword evidence="1" id="KW-1133">Transmembrane helix</keyword>
<name>I4ECM4_9BACT</name>
<gene>
    <name evidence="2" type="ORF">NITHO_1130006</name>
</gene>
<feature type="transmembrane region" description="Helical" evidence="1">
    <location>
        <begin position="52"/>
        <end position="72"/>
    </location>
</feature>
<feature type="transmembrane region" description="Helical" evidence="1">
    <location>
        <begin position="25"/>
        <end position="46"/>
    </location>
</feature>
<evidence type="ECO:0008006" key="4">
    <source>
        <dbReference type="Google" id="ProtNLM"/>
    </source>
</evidence>